<evidence type="ECO:0000313" key="2">
    <source>
        <dbReference type="EMBL" id="NVN29430.1"/>
    </source>
</evidence>
<reference evidence="2 4" key="1">
    <citation type="submission" date="2020-06" db="EMBL/GenBank/DDBJ databases">
        <title>Description of novel acetic acid bacteria.</title>
        <authorList>
            <person name="Sombolestani A."/>
        </authorList>
    </citation>
    <scope>NUCLEOTIDE SEQUENCE [LARGE SCALE GENOMIC DNA]</scope>
    <source>
        <strain evidence="2 4">LMG 26838</strain>
    </source>
</reference>
<dbReference type="EMBL" id="JACHXV010000045">
    <property type="protein sequence ID" value="MBB3175561.1"/>
    <property type="molecule type" value="Genomic_DNA"/>
</dbReference>
<dbReference type="EMBL" id="JABXXQ010000036">
    <property type="protein sequence ID" value="NVN29430.1"/>
    <property type="molecule type" value="Genomic_DNA"/>
</dbReference>
<dbReference type="Proteomes" id="UP000557688">
    <property type="component" value="Unassembled WGS sequence"/>
</dbReference>
<sequence length="129" mass="14293">MDKFDWHHFKEGRIRFSGATRGIDQTGYDTFEVDLPSGRYLGQLQRQYPDPDRDAFNLAVRAFGAVDAADVGGLAAAATLRPSELDRVRALVHHLADEVGRLPEANRPFIMQGLFLGKVVFPDGWAHGA</sequence>
<organism evidence="1 3">
    <name type="scientific">Endobacter medicaginis</name>
    <dbReference type="NCBI Taxonomy" id="1181271"/>
    <lineage>
        <taxon>Bacteria</taxon>
        <taxon>Pseudomonadati</taxon>
        <taxon>Pseudomonadota</taxon>
        <taxon>Alphaproteobacteria</taxon>
        <taxon>Acetobacterales</taxon>
        <taxon>Acetobacteraceae</taxon>
        <taxon>Endobacter</taxon>
    </lineage>
</organism>
<evidence type="ECO:0000313" key="1">
    <source>
        <dbReference type="EMBL" id="MBB3175561.1"/>
    </source>
</evidence>
<dbReference type="RefSeq" id="WP_176622147.1">
    <property type="nucleotide sequence ID" value="NZ_JABXXQ010000036.1"/>
</dbReference>
<proteinExistence type="predicted"/>
<keyword evidence="3" id="KW-1185">Reference proteome</keyword>
<dbReference type="Proteomes" id="UP000565205">
    <property type="component" value="Unassembled WGS sequence"/>
</dbReference>
<comment type="caution">
    <text evidence="1">The sequence shown here is derived from an EMBL/GenBank/DDBJ whole genome shotgun (WGS) entry which is preliminary data.</text>
</comment>
<dbReference type="AlphaFoldDB" id="A0A839V836"/>
<name>A0A839V836_9PROT</name>
<gene>
    <name evidence="1" type="ORF">FHR90_003417</name>
    <name evidence="2" type="ORF">HUK83_03630</name>
</gene>
<evidence type="ECO:0000313" key="3">
    <source>
        <dbReference type="Proteomes" id="UP000557688"/>
    </source>
</evidence>
<protein>
    <submittedName>
        <fullName evidence="1">Uncharacterized protein</fullName>
    </submittedName>
</protein>
<reference evidence="1 3" key="2">
    <citation type="submission" date="2020-08" db="EMBL/GenBank/DDBJ databases">
        <title>Genomic Encyclopedia of Type Strains, Phase III (KMG-III): the genomes of soil and plant-associated and newly described type strains.</title>
        <authorList>
            <person name="Whitman W."/>
        </authorList>
    </citation>
    <scope>NUCLEOTIDE SEQUENCE [LARGE SCALE GENOMIC DNA]</scope>
    <source>
        <strain evidence="1 3">CECT 8088</strain>
    </source>
</reference>
<evidence type="ECO:0000313" key="4">
    <source>
        <dbReference type="Proteomes" id="UP000565205"/>
    </source>
</evidence>
<accession>A0A839V836</accession>